<dbReference type="AlphaFoldDB" id="A0A4P9XIM0"/>
<dbReference type="GO" id="GO:0046872">
    <property type="term" value="F:metal ion binding"/>
    <property type="evidence" value="ECO:0007669"/>
    <property type="project" value="UniProtKB-KW"/>
</dbReference>
<keyword evidence="1" id="KW-0479">Metal-binding</keyword>
<evidence type="ECO:0000313" key="6">
    <source>
        <dbReference type="Proteomes" id="UP000271241"/>
    </source>
</evidence>
<keyword evidence="2" id="KW-0186">Copper</keyword>
<dbReference type="InterPro" id="IPR008922">
    <property type="entry name" value="Di-copper_centre_dom_sf"/>
</dbReference>
<name>A0A4P9XIM0_9FUNG</name>
<feature type="signal peptide" evidence="3">
    <location>
        <begin position="1"/>
        <end position="29"/>
    </location>
</feature>
<dbReference type="GO" id="GO:0016491">
    <property type="term" value="F:oxidoreductase activity"/>
    <property type="evidence" value="ECO:0007669"/>
    <property type="project" value="InterPro"/>
</dbReference>
<protein>
    <recommendedName>
        <fullName evidence="4">Tyrosinase copper-binding domain-containing protein</fullName>
    </recommendedName>
</protein>
<dbReference type="STRING" id="78915.A0A4P9XIM0"/>
<gene>
    <name evidence="5" type="ORF">THASP1DRAFT_32611</name>
</gene>
<evidence type="ECO:0000256" key="1">
    <source>
        <dbReference type="ARBA" id="ARBA00022723"/>
    </source>
</evidence>
<dbReference type="SUPFAM" id="SSF48056">
    <property type="entry name" value="Di-copper centre-containing domain"/>
    <property type="match status" value="1"/>
</dbReference>
<proteinExistence type="predicted"/>
<accession>A0A4P9XIM0</accession>
<dbReference type="InterPro" id="IPR002227">
    <property type="entry name" value="Tyrosinase_Cu-bd"/>
</dbReference>
<keyword evidence="6" id="KW-1185">Reference proteome</keyword>
<dbReference type="PROSITE" id="PS00498">
    <property type="entry name" value="TYROSINASE_2"/>
    <property type="match status" value="1"/>
</dbReference>
<evidence type="ECO:0000313" key="5">
    <source>
        <dbReference type="EMBL" id="RKP05548.1"/>
    </source>
</evidence>
<dbReference type="Proteomes" id="UP000271241">
    <property type="component" value="Unassembled WGS sequence"/>
</dbReference>
<keyword evidence="3" id="KW-0732">Signal</keyword>
<dbReference type="PANTHER" id="PTHR11474">
    <property type="entry name" value="TYROSINASE FAMILY MEMBER"/>
    <property type="match status" value="1"/>
</dbReference>
<organism evidence="5 6">
    <name type="scientific">Thamnocephalis sphaerospora</name>
    <dbReference type="NCBI Taxonomy" id="78915"/>
    <lineage>
        <taxon>Eukaryota</taxon>
        <taxon>Fungi</taxon>
        <taxon>Fungi incertae sedis</taxon>
        <taxon>Zoopagomycota</taxon>
        <taxon>Zoopagomycotina</taxon>
        <taxon>Zoopagomycetes</taxon>
        <taxon>Zoopagales</taxon>
        <taxon>Sigmoideomycetaceae</taxon>
        <taxon>Thamnocephalis</taxon>
    </lineage>
</organism>
<evidence type="ECO:0000259" key="4">
    <source>
        <dbReference type="PROSITE" id="PS00498"/>
    </source>
</evidence>
<reference evidence="6" key="1">
    <citation type="journal article" date="2018" name="Nat. Microbiol.">
        <title>Leveraging single-cell genomics to expand the fungal tree of life.</title>
        <authorList>
            <person name="Ahrendt S.R."/>
            <person name="Quandt C.A."/>
            <person name="Ciobanu D."/>
            <person name="Clum A."/>
            <person name="Salamov A."/>
            <person name="Andreopoulos B."/>
            <person name="Cheng J.F."/>
            <person name="Woyke T."/>
            <person name="Pelin A."/>
            <person name="Henrissat B."/>
            <person name="Reynolds N.K."/>
            <person name="Benny G.L."/>
            <person name="Smith M.E."/>
            <person name="James T.Y."/>
            <person name="Grigoriev I.V."/>
        </authorList>
    </citation>
    <scope>NUCLEOTIDE SEQUENCE [LARGE SCALE GENOMIC DNA]</scope>
    <source>
        <strain evidence="6">RSA 1356</strain>
    </source>
</reference>
<feature type="domain" description="Tyrosinase copper-binding" evidence="4">
    <location>
        <begin position="225"/>
        <end position="236"/>
    </location>
</feature>
<dbReference type="OrthoDB" id="6132182at2759"/>
<dbReference type="PRINTS" id="PR00092">
    <property type="entry name" value="TYROSINASE"/>
</dbReference>
<feature type="chain" id="PRO_5020298394" description="Tyrosinase copper-binding domain-containing protein" evidence="3">
    <location>
        <begin position="30"/>
        <end position="484"/>
    </location>
</feature>
<evidence type="ECO:0000256" key="2">
    <source>
        <dbReference type="ARBA" id="ARBA00023008"/>
    </source>
</evidence>
<evidence type="ECO:0000256" key="3">
    <source>
        <dbReference type="SAM" id="SignalP"/>
    </source>
</evidence>
<sequence>MRLISSFVGRALALAIALTAVTTVATLEAKSPCHSVRVRREIRTLSNNERERFFNAVRKLNYGPKPTVYDRLALIHNNQRDIVHFYPQFFPWHRAFIHHFENLLQSIDKSITLPYFDWAYDSQAPELSVVWKPNWLGGEGNPANDCVTDGRFSDWKIFYPNFRCLNRRWSPGPRLGPWYAPEVLSAIGTITHKLSQYQKYFEMLPHNAIHMSMGGDMQSMYSPNDPFFWLHHSFVDKVWHDWQSVDPSRMYSYGGTNSDGTPADLSDPLKPLPYIVHDVMDIKHLCYEYEPFPIGHFFDPTVKKDTIDSASNDTRSNEDTVEVVSAAKAGKLEKGGLTAVNISTSMWEDAHYVELLDLSPAYTIPSDWIQQMGFDENDVRAREAQTDHFRRQVNSLPGYVSPAALIMRPEHIEHFIHIGSGFTATKNDRRLIIGTVRAQQLGPNGIRHRVREFLAHHSAIDPHRTLADIIGKQAEAKMKEHFGM</sequence>
<dbReference type="Pfam" id="PF00264">
    <property type="entry name" value="Tyrosinase"/>
    <property type="match status" value="1"/>
</dbReference>
<dbReference type="Gene3D" id="1.10.1280.10">
    <property type="entry name" value="Di-copper center containing domain from catechol oxidase"/>
    <property type="match status" value="1"/>
</dbReference>
<dbReference type="PANTHER" id="PTHR11474:SF126">
    <property type="entry name" value="TYROSINASE-LIKE PROTEIN TYR-1-RELATED"/>
    <property type="match status" value="1"/>
</dbReference>
<dbReference type="EMBL" id="KZ993097">
    <property type="protein sequence ID" value="RKP05548.1"/>
    <property type="molecule type" value="Genomic_DNA"/>
</dbReference>
<dbReference type="InterPro" id="IPR050316">
    <property type="entry name" value="Tyrosinase/Hemocyanin"/>
</dbReference>